<dbReference type="CDD" id="cd06170">
    <property type="entry name" value="LuxR_C_like"/>
    <property type="match status" value="1"/>
</dbReference>
<dbReference type="PROSITE" id="PS50043">
    <property type="entry name" value="HTH_LUXR_2"/>
    <property type="match status" value="1"/>
</dbReference>
<evidence type="ECO:0000313" key="3">
    <source>
        <dbReference type="EMBL" id="MBO2446900.1"/>
    </source>
</evidence>
<dbReference type="InterPro" id="IPR036388">
    <property type="entry name" value="WH-like_DNA-bd_sf"/>
</dbReference>
<dbReference type="SMART" id="SM00421">
    <property type="entry name" value="HTH_LUXR"/>
    <property type="match status" value="1"/>
</dbReference>
<evidence type="ECO:0000256" key="1">
    <source>
        <dbReference type="ARBA" id="ARBA00023125"/>
    </source>
</evidence>
<dbReference type="Gene3D" id="1.10.10.10">
    <property type="entry name" value="Winged helix-like DNA-binding domain superfamily/Winged helix DNA-binding domain"/>
    <property type="match status" value="1"/>
</dbReference>
<keyword evidence="1" id="KW-0238">DNA-binding</keyword>
<dbReference type="EMBL" id="JAGEOJ010000003">
    <property type="protein sequence ID" value="MBO2446900.1"/>
    <property type="molecule type" value="Genomic_DNA"/>
</dbReference>
<keyword evidence="4" id="KW-1185">Reference proteome</keyword>
<sequence length="79" mass="8677">MTPRQFEVFQLLGKGMSTRQIAGRMAVTEHTVKAHTAKILEVLGLESRLQAGLAALMYESAWRTTVSATSQNANTERAN</sequence>
<dbReference type="RefSeq" id="WP_208254524.1">
    <property type="nucleotide sequence ID" value="NZ_JAGEOJ010000003.1"/>
</dbReference>
<dbReference type="GO" id="GO:0003677">
    <property type="term" value="F:DNA binding"/>
    <property type="evidence" value="ECO:0007669"/>
    <property type="project" value="UniProtKB-KW"/>
</dbReference>
<dbReference type="InterPro" id="IPR039420">
    <property type="entry name" value="WalR-like"/>
</dbReference>
<dbReference type="InterPro" id="IPR000792">
    <property type="entry name" value="Tscrpt_reg_LuxR_C"/>
</dbReference>
<dbReference type="PRINTS" id="PR00038">
    <property type="entry name" value="HTHLUXR"/>
</dbReference>
<feature type="domain" description="HTH luxR-type" evidence="2">
    <location>
        <begin position="1"/>
        <end position="59"/>
    </location>
</feature>
<dbReference type="AlphaFoldDB" id="A0A939P7B6"/>
<organism evidence="3 4">
    <name type="scientific">Actinomadura barringtoniae</name>
    <dbReference type="NCBI Taxonomy" id="1427535"/>
    <lineage>
        <taxon>Bacteria</taxon>
        <taxon>Bacillati</taxon>
        <taxon>Actinomycetota</taxon>
        <taxon>Actinomycetes</taxon>
        <taxon>Streptosporangiales</taxon>
        <taxon>Thermomonosporaceae</taxon>
        <taxon>Actinomadura</taxon>
    </lineage>
</organism>
<name>A0A939P7B6_9ACTN</name>
<dbReference type="GO" id="GO:0006355">
    <property type="term" value="P:regulation of DNA-templated transcription"/>
    <property type="evidence" value="ECO:0007669"/>
    <property type="project" value="InterPro"/>
</dbReference>
<dbReference type="Proteomes" id="UP000669179">
    <property type="component" value="Unassembled WGS sequence"/>
</dbReference>
<evidence type="ECO:0000259" key="2">
    <source>
        <dbReference type="PROSITE" id="PS50043"/>
    </source>
</evidence>
<accession>A0A939P7B6</accession>
<protein>
    <submittedName>
        <fullName evidence="3">Response regulator transcription factor</fullName>
    </submittedName>
</protein>
<gene>
    <name evidence="3" type="ORF">J4573_07340</name>
</gene>
<dbReference type="SUPFAM" id="SSF46894">
    <property type="entry name" value="C-terminal effector domain of the bipartite response regulators"/>
    <property type="match status" value="1"/>
</dbReference>
<reference evidence="3" key="1">
    <citation type="submission" date="2021-03" db="EMBL/GenBank/DDBJ databases">
        <authorList>
            <person name="Kanchanasin P."/>
            <person name="Saeng-In P."/>
            <person name="Phongsopitanun W."/>
            <person name="Yuki M."/>
            <person name="Kudo T."/>
            <person name="Ohkuma M."/>
            <person name="Tanasupawat S."/>
        </authorList>
    </citation>
    <scope>NUCLEOTIDE SEQUENCE</scope>
    <source>
        <strain evidence="3">GKU 128</strain>
    </source>
</reference>
<comment type="caution">
    <text evidence="3">The sequence shown here is derived from an EMBL/GenBank/DDBJ whole genome shotgun (WGS) entry which is preliminary data.</text>
</comment>
<evidence type="ECO:0000313" key="4">
    <source>
        <dbReference type="Proteomes" id="UP000669179"/>
    </source>
</evidence>
<dbReference type="InterPro" id="IPR016032">
    <property type="entry name" value="Sig_transdc_resp-reg_C-effctor"/>
</dbReference>
<dbReference type="Pfam" id="PF00196">
    <property type="entry name" value="GerE"/>
    <property type="match status" value="1"/>
</dbReference>
<proteinExistence type="predicted"/>
<dbReference type="PANTHER" id="PTHR43214">
    <property type="entry name" value="TWO-COMPONENT RESPONSE REGULATOR"/>
    <property type="match status" value="1"/>
</dbReference>